<dbReference type="EMBL" id="FN594950">
    <property type="protein sequence ID" value="CCB42896.1"/>
    <property type="molecule type" value="Genomic_DNA"/>
</dbReference>
<gene>
    <name evidence="1" type="ordered locus">VIT_17s0000g10120</name>
</gene>
<evidence type="ECO:0000313" key="1">
    <source>
        <dbReference type="EMBL" id="CCB42896.1"/>
    </source>
</evidence>
<protein>
    <submittedName>
        <fullName evidence="1">Uncharacterized protein</fullName>
    </submittedName>
</protein>
<name>F6GSG8_VITVI</name>
<sequence>MSRIIKLIQNKSRTKVVNLNCLNDWEPSQQKVFAVGDSSLGSQVGCAYTESIGLQDMDLFNYYNSEILAELEETCYYDHLGFKWSND</sequence>
<organism evidence="1 2">
    <name type="scientific">Vitis vinifera</name>
    <name type="common">Grape</name>
    <dbReference type="NCBI Taxonomy" id="29760"/>
    <lineage>
        <taxon>Eukaryota</taxon>
        <taxon>Viridiplantae</taxon>
        <taxon>Streptophyta</taxon>
        <taxon>Embryophyta</taxon>
        <taxon>Tracheophyta</taxon>
        <taxon>Spermatophyta</taxon>
        <taxon>Magnoliopsida</taxon>
        <taxon>eudicotyledons</taxon>
        <taxon>Gunneridae</taxon>
        <taxon>Pentapetalae</taxon>
        <taxon>rosids</taxon>
        <taxon>Vitales</taxon>
        <taxon>Vitaceae</taxon>
        <taxon>Viteae</taxon>
        <taxon>Vitis</taxon>
    </lineage>
</organism>
<accession>F6GSG8</accession>
<dbReference type="ExpressionAtlas" id="F6GSG8">
    <property type="expression patterns" value="baseline and differential"/>
</dbReference>
<reference evidence="2" key="1">
    <citation type="journal article" date="2007" name="Nature">
        <title>The grapevine genome sequence suggests ancestral hexaploidization in major angiosperm phyla.</title>
        <authorList>
            <consortium name="The French-Italian Public Consortium for Grapevine Genome Characterization."/>
            <person name="Jaillon O."/>
            <person name="Aury J.-M."/>
            <person name="Noel B."/>
            <person name="Policriti A."/>
            <person name="Clepet C."/>
            <person name="Casagrande A."/>
            <person name="Choisne N."/>
            <person name="Aubourg S."/>
            <person name="Vitulo N."/>
            <person name="Jubin C."/>
            <person name="Vezzi A."/>
            <person name="Legeai F."/>
            <person name="Hugueney P."/>
            <person name="Dasilva C."/>
            <person name="Horner D."/>
            <person name="Mica E."/>
            <person name="Jublot D."/>
            <person name="Poulain J."/>
            <person name="Bruyere C."/>
            <person name="Billault A."/>
            <person name="Segurens B."/>
            <person name="Gouyvenoux M."/>
            <person name="Ugarte E."/>
            <person name="Cattonaro F."/>
            <person name="Anthouard V."/>
            <person name="Vico V."/>
            <person name="Del Fabbro C."/>
            <person name="Alaux M."/>
            <person name="Di Gaspero G."/>
            <person name="Dumas V."/>
            <person name="Felice N."/>
            <person name="Paillard S."/>
            <person name="Juman I."/>
            <person name="Moroldo M."/>
            <person name="Scalabrin S."/>
            <person name="Canaguier A."/>
            <person name="Le Clainche I."/>
            <person name="Malacrida G."/>
            <person name="Durand E."/>
            <person name="Pesole G."/>
            <person name="Laucou V."/>
            <person name="Chatelet P."/>
            <person name="Merdinoglu D."/>
            <person name="Delledonne M."/>
            <person name="Pezzotti M."/>
            <person name="Lecharny A."/>
            <person name="Scarpelli C."/>
            <person name="Artiguenave F."/>
            <person name="Pe M.E."/>
            <person name="Valle G."/>
            <person name="Morgante M."/>
            <person name="Caboche M."/>
            <person name="Adam-Blondon A.-F."/>
            <person name="Weissenbach J."/>
            <person name="Quetier F."/>
            <person name="Wincker P."/>
        </authorList>
    </citation>
    <scope>NUCLEOTIDE SEQUENCE [LARGE SCALE GENOMIC DNA]</scope>
    <source>
        <strain evidence="2">cv. Pinot noir / PN40024</strain>
    </source>
</reference>
<dbReference type="Proteomes" id="UP000009183">
    <property type="component" value="Chromosome 17"/>
</dbReference>
<evidence type="ECO:0000313" key="2">
    <source>
        <dbReference type="Proteomes" id="UP000009183"/>
    </source>
</evidence>
<dbReference type="PaxDb" id="29760-VIT_17s0000g10120.t01"/>
<keyword evidence="2" id="KW-1185">Reference proteome</keyword>
<dbReference type="InParanoid" id="F6GSG8"/>
<dbReference type="AlphaFoldDB" id="F6GSG8"/>
<dbReference type="HOGENOM" id="CLU_2487971_0_0_1"/>
<proteinExistence type="predicted"/>